<name>A0A4P5PCB9_9ENTE</name>
<reference evidence="3" key="1">
    <citation type="submission" date="2019-02" db="EMBL/GenBank/DDBJ databases">
        <title>Draft genome sequence of Enterococcus sp. Gos25-1.</title>
        <authorList>
            <person name="Tanaka N."/>
            <person name="Shiwa Y."/>
            <person name="Fujita N."/>
        </authorList>
    </citation>
    <scope>NUCLEOTIDE SEQUENCE [LARGE SCALE GENOMIC DNA]</scope>
    <source>
        <strain evidence="3">Gos25-1</strain>
    </source>
</reference>
<comment type="caution">
    <text evidence="2">The sequence shown here is derived from an EMBL/GenBank/DDBJ whole genome shotgun (WGS) entry which is preliminary data.</text>
</comment>
<evidence type="ECO:0000313" key="2">
    <source>
        <dbReference type="EMBL" id="GCF94134.1"/>
    </source>
</evidence>
<dbReference type="Proteomes" id="UP000290567">
    <property type="component" value="Unassembled WGS sequence"/>
</dbReference>
<keyword evidence="3" id="KW-1185">Reference proteome</keyword>
<keyword evidence="1" id="KW-0812">Transmembrane</keyword>
<gene>
    <name evidence="2" type="ORF">NRIC_20250</name>
</gene>
<dbReference type="AlphaFoldDB" id="A0A4P5PCB9"/>
<keyword evidence="1" id="KW-0472">Membrane</keyword>
<evidence type="ECO:0000313" key="3">
    <source>
        <dbReference type="Proteomes" id="UP000290567"/>
    </source>
</evidence>
<feature type="transmembrane region" description="Helical" evidence="1">
    <location>
        <begin position="42"/>
        <end position="66"/>
    </location>
</feature>
<accession>A0A4P5PCB9</accession>
<protein>
    <submittedName>
        <fullName evidence="2">Uncharacterized protein</fullName>
    </submittedName>
</protein>
<dbReference type="EMBL" id="BJCC01000015">
    <property type="protein sequence ID" value="GCF94134.1"/>
    <property type="molecule type" value="Genomic_DNA"/>
</dbReference>
<evidence type="ECO:0000256" key="1">
    <source>
        <dbReference type="SAM" id="Phobius"/>
    </source>
</evidence>
<proteinExistence type="predicted"/>
<sequence>MIVYSMWSFSFGILTKKVIQANDPNSHVVKVLSRDQRSKLSMVINVITLASVFIYPMIGMIGRFLVSGLWILSYRKADYYYNKWIKRDLSM</sequence>
<keyword evidence="1" id="KW-1133">Transmembrane helix</keyword>
<organism evidence="2 3">
    <name type="scientific">Enterococcus florum</name>
    <dbReference type="NCBI Taxonomy" id="2480627"/>
    <lineage>
        <taxon>Bacteria</taxon>
        <taxon>Bacillati</taxon>
        <taxon>Bacillota</taxon>
        <taxon>Bacilli</taxon>
        <taxon>Lactobacillales</taxon>
        <taxon>Enterococcaceae</taxon>
        <taxon>Enterococcus</taxon>
    </lineage>
</organism>